<evidence type="ECO:0000256" key="1">
    <source>
        <dbReference type="ARBA" id="ARBA00006141"/>
    </source>
</evidence>
<evidence type="ECO:0000313" key="3">
    <source>
        <dbReference type="Proteomes" id="UP001152795"/>
    </source>
</evidence>
<accession>A0A6S7IMB0</accession>
<dbReference type="CDD" id="cd08774">
    <property type="entry name" value="14-3-3"/>
    <property type="match status" value="1"/>
</dbReference>
<dbReference type="InterPro" id="IPR023410">
    <property type="entry name" value="14-3-3_domain"/>
</dbReference>
<dbReference type="PANTHER" id="PTHR18860">
    <property type="entry name" value="14-3-3 PROTEIN"/>
    <property type="match status" value="1"/>
</dbReference>
<protein>
    <submittedName>
        <fullName evidence="2">14-3-3 zeta</fullName>
    </submittedName>
</protein>
<dbReference type="Pfam" id="PF00244">
    <property type="entry name" value="14-3-3"/>
    <property type="match status" value="1"/>
</dbReference>
<sequence length="231" mass="26223">MSLEKAALYEKAEMHNEFVAEMRKFVQESESEPGDSQQKMLSNAYKSVVSKMRASWRAVSAIEEKLAQDEPKKALAGKYLAVIVDELTLKCQELLALLENDLIPKLSKPKAKVFFLKMKGDHLRYLVEIASGEEENLEELKSKSKAAYTEAAQLAAENLSATDPFRLGLALNFSVFYYEVENSQEKAYEMAKKAFDEAMPILDQLDDDEADDVTTIMQLLRDNLTFWSEEI</sequence>
<proteinExistence type="inferred from homology"/>
<dbReference type="OrthoDB" id="10385274at2759"/>
<comment type="caution">
    <text evidence="2">The sequence shown here is derived from an EMBL/GenBank/DDBJ whole genome shotgun (WGS) entry which is preliminary data.</text>
</comment>
<name>A0A6S7IMB0_PARCT</name>
<evidence type="ECO:0000313" key="2">
    <source>
        <dbReference type="EMBL" id="CAB4017800.1"/>
    </source>
</evidence>
<organism evidence="2 3">
    <name type="scientific">Paramuricea clavata</name>
    <name type="common">Red gorgonian</name>
    <name type="synonym">Violescent sea-whip</name>
    <dbReference type="NCBI Taxonomy" id="317549"/>
    <lineage>
        <taxon>Eukaryota</taxon>
        <taxon>Metazoa</taxon>
        <taxon>Cnidaria</taxon>
        <taxon>Anthozoa</taxon>
        <taxon>Octocorallia</taxon>
        <taxon>Malacalcyonacea</taxon>
        <taxon>Plexauridae</taxon>
        <taxon>Paramuricea</taxon>
    </lineage>
</organism>
<dbReference type="Gene3D" id="1.20.190.20">
    <property type="entry name" value="14-3-3 domain"/>
    <property type="match status" value="1"/>
</dbReference>
<dbReference type="SUPFAM" id="SSF48445">
    <property type="entry name" value="14-3-3 protein"/>
    <property type="match status" value="1"/>
</dbReference>
<gene>
    <name evidence="2" type="ORF">PACLA_8A058363</name>
</gene>
<dbReference type="InterPro" id="IPR036815">
    <property type="entry name" value="14-3-3_dom_sf"/>
</dbReference>
<dbReference type="EMBL" id="CACRXK020009711">
    <property type="protein sequence ID" value="CAB4017800.1"/>
    <property type="molecule type" value="Genomic_DNA"/>
</dbReference>
<dbReference type="PIRSF" id="PIRSF000868">
    <property type="entry name" value="14-3-3"/>
    <property type="match status" value="1"/>
</dbReference>
<dbReference type="PRINTS" id="PR00305">
    <property type="entry name" value="1433ZETA"/>
</dbReference>
<dbReference type="SMART" id="SM00101">
    <property type="entry name" value="14_3_3"/>
    <property type="match status" value="1"/>
</dbReference>
<comment type="similarity">
    <text evidence="1">Belongs to the 14-3-3 family.</text>
</comment>
<dbReference type="AlphaFoldDB" id="A0A6S7IMB0"/>
<dbReference type="Proteomes" id="UP001152795">
    <property type="component" value="Unassembled WGS sequence"/>
</dbReference>
<dbReference type="InterPro" id="IPR000308">
    <property type="entry name" value="14-3-3"/>
</dbReference>
<reference evidence="2" key="1">
    <citation type="submission" date="2020-04" db="EMBL/GenBank/DDBJ databases">
        <authorList>
            <person name="Alioto T."/>
            <person name="Alioto T."/>
            <person name="Gomez Garrido J."/>
        </authorList>
    </citation>
    <scope>NUCLEOTIDE SEQUENCE</scope>
    <source>
        <strain evidence="2">A484AB</strain>
    </source>
</reference>
<keyword evidence="3" id="KW-1185">Reference proteome</keyword>